<keyword evidence="2" id="KW-0812">Transmembrane</keyword>
<evidence type="ECO:0000256" key="2">
    <source>
        <dbReference type="SAM" id="Phobius"/>
    </source>
</evidence>
<dbReference type="AlphaFoldDB" id="A0A1C6VCJ6"/>
<gene>
    <name evidence="3" type="ORF">GA0070608_2902</name>
</gene>
<keyword evidence="2" id="KW-0472">Membrane</keyword>
<keyword evidence="2" id="KW-1133">Transmembrane helix</keyword>
<dbReference type="OrthoDB" id="4320047at2"/>
<feature type="transmembrane region" description="Helical" evidence="2">
    <location>
        <begin position="418"/>
        <end position="439"/>
    </location>
</feature>
<evidence type="ECO:0008006" key="5">
    <source>
        <dbReference type="Google" id="ProtNLM"/>
    </source>
</evidence>
<organism evidence="3 4">
    <name type="scientific">Micromonospora peucetia</name>
    <dbReference type="NCBI Taxonomy" id="47871"/>
    <lineage>
        <taxon>Bacteria</taxon>
        <taxon>Bacillati</taxon>
        <taxon>Actinomycetota</taxon>
        <taxon>Actinomycetes</taxon>
        <taxon>Micromonosporales</taxon>
        <taxon>Micromonosporaceae</taxon>
        <taxon>Micromonospora</taxon>
    </lineage>
</organism>
<protein>
    <recommendedName>
        <fullName evidence="5">Integral membrane protein</fullName>
    </recommendedName>
</protein>
<feature type="transmembrane region" description="Helical" evidence="2">
    <location>
        <begin position="451"/>
        <end position="471"/>
    </location>
</feature>
<feature type="transmembrane region" description="Helical" evidence="2">
    <location>
        <begin position="121"/>
        <end position="143"/>
    </location>
</feature>
<reference evidence="3 4" key="1">
    <citation type="submission" date="2016-06" db="EMBL/GenBank/DDBJ databases">
        <authorList>
            <person name="Kjaerup R.B."/>
            <person name="Dalgaard T.S."/>
            <person name="Juul-Madsen H.R."/>
        </authorList>
    </citation>
    <scope>NUCLEOTIDE SEQUENCE [LARGE SCALE GENOMIC DNA]</scope>
    <source>
        <strain evidence="3 4">DSM 43363</strain>
    </source>
</reference>
<feature type="transmembrane region" description="Helical" evidence="2">
    <location>
        <begin position="177"/>
        <end position="197"/>
    </location>
</feature>
<feature type="compositionally biased region" description="Pro residues" evidence="1">
    <location>
        <begin position="232"/>
        <end position="246"/>
    </location>
</feature>
<feature type="transmembrane region" description="Helical" evidence="2">
    <location>
        <begin position="492"/>
        <end position="516"/>
    </location>
</feature>
<evidence type="ECO:0000313" key="3">
    <source>
        <dbReference type="EMBL" id="SCL64121.1"/>
    </source>
</evidence>
<evidence type="ECO:0000256" key="1">
    <source>
        <dbReference type="SAM" id="MobiDB-lite"/>
    </source>
</evidence>
<dbReference type="Proteomes" id="UP000199343">
    <property type="component" value="Unassembled WGS sequence"/>
</dbReference>
<sequence length="876" mass="92363">MVDRVLELRVHGVSNTPPGQILGLRPAPGADAPPPPWLVAGGPVTGFYRSPTVEPGDPVVVEAYSWGQLTSGARTARDVERALWTLLLPFTLANVALHARPSIPADPDAERWNSTSGITAWLIRLFCLSLTGTLTLTLTGVGVDLVGWQCVADDCLRQIPGPWEFLGRGWWSEGARALAVGLLVPLGALALLGLVTWRTYQYEAQMPADPVAPPTSRRPTGAPADGPGQPEAGPPVPEPPPDPPGNPLQDRTFWMGEGQLRRGAVLHLCTGVVVAAAVPLGAVLAMDPPRGGRAAVAWPTVAALAAVVLIAVVALARPGLTRRAGATPLGGRSIAVVVLTGAGLVGTVLILLLPDGPAGTPLAALRPTPGCAWHAATPNCPADRSLPGLDWIVAWLGTGQLLLLIAIGSVARSGRRALAAPATAALLLALGFAWSTGWLPGLPAAPAALDFWTLVVPVAALAATGLLLPRVPSPAEQRPLAPHTGLAWGGRAPAVIAGFGWLLCVSNSAGLLYWITDRLNGGAAPHGPSPVAPPVPVMWAGLAFAVALLALAATAGWAGLIFLRLRRHEYAQLAPPGHSLSAHDLRRCRDVSTWRALHRLIGEHAVRLVGWYAAGSAVLVTLGCAALLSRSRPHPTVATGGAAVVEWISAVGDRLLGWLPVLIAAVGLLVYRNDLVRRSVGVIWDVGTFWPRTAHPLAPPSYAERAVPELQTRTAGLLALAENDPRGVDGIILSGHSQGTVICAAVILQLPARVRRRIWFFSYGCQLTRLYGRVFPGYFGPDRLPVLAEALTPPDGPTRWTNFWRNTDPLGWPVTAAERELAVRDPEALHPSDGEVADPPIRNHSGYPEAPEFHRERSRVAWLLRRGVPAPRRGSG</sequence>
<dbReference type="SUPFAM" id="SSF53474">
    <property type="entry name" value="alpha/beta-Hydrolases"/>
    <property type="match status" value="1"/>
</dbReference>
<name>A0A1C6VCJ6_9ACTN</name>
<feature type="region of interest" description="Disordered" evidence="1">
    <location>
        <begin position="208"/>
        <end position="251"/>
    </location>
</feature>
<feature type="transmembrane region" description="Helical" evidence="2">
    <location>
        <begin position="329"/>
        <end position="353"/>
    </location>
</feature>
<dbReference type="InterPro" id="IPR029058">
    <property type="entry name" value="AB_hydrolase_fold"/>
</dbReference>
<feature type="transmembrane region" description="Helical" evidence="2">
    <location>
        <begin position="608"/>
        <end position="628"/>
    </location>
</feature>
<dbReference type="STRING" id="47871.GA0070608_2902"/>
<feature type="transmembrane region" description="Helical" evidence="2">
    <location>
        <begin position="296"/>
        <end position="317"/>
    </location>
</feature>
<evidence type="ECO:0000313" key="4">
    <source>
        <dbReference type="Proteomes" id="UP000199343"/>
    </source>
</evidence>
<dbReference type="RefSeq" id="WP_091628127.1">
    <property type="nucleotide sequence ID" value="NZ_FMIC01000002.1"/>
</dbReference>
<feature type="transmembrane region" description="Helical" evidence="2">
    <location>
        <begin position="655"/>
        <end position="671"/>
    </location>
</feature>
<dbReference type="EMBL" id="FMIC01000002">
    <property type="protein sequence ID" value="SCL64121.1"/>
    <property type="molecule type" value="Genomic_DNA"/>
</dbReference>
<feature type="transmembrane region" description="Helical" evidence="2">
    <location>
        <begin position="264"/>
        <end position="284"/>
    </location>
</feature>
<proteinExistence type="predicted"/>
<accession>A0A1C6VCJ6</accession>
<feature type="transmembrane region" description="Helical" evidence="2">
    <location>
        <begin position="536"/>
        <end position="563"/>
    </location>
</feature>
<feature type="transmembrane region" description="Helical" evidence="2">
    <location>
        <begin position="391"/>
        <end position="411"/>
    </location>
</feature>
<feature type="region of interest" description="Disordered" evidence="1">
    <location>
        <begin position="829"/>
        <end position="852"/>
    </location>
</feature>